<keyword evidence="8 10" id="KW-1194">Viral DNA replication</keyword>
<feature type="domain" description="Adenovirus DNA-binding zinc-binding" evidence="13">
    <location>
        <begin position="344"/>
        <end position="438"/>
    </location>
</feature>
<keyword evidence="1 10" id="KW-0244">Early protein</keyword>
<feature type="region of interest" description="Disordered" evidence="11">
    <location>
        <begin position="1"/>
        <end position="57"/>
    </location>
</feature>
<feature type="region of interest" description="C-terminal arm, DBP binding" evidence="10">
    <location>
        <begin position="466"/>
        <end position="482"/>
    </location>
</feature>
<evidence type="ECO:0000256" key="11">
    <source>
        <dbReference type="SAM" id="MobiDB-lite"/>
    </source>
</evidence>
<feature type="modified residue" description="Phosphotyrosine; by host" evidence="10">
    <location>
        <position position="145"/>
    </location>
</feature>
<dbReference type="InterPro" id="IPR003176">
    <property type="entry name" value="Adenovirus_DNA-bd_a"/>
</dbReference>
<keyword evidence="5 10" id="KW-0235">DNA replication</keyword>
<dbReference type="InterPro" id="IPR036367">
    <property type="entry name" value="Ad_DBP_C_sf"/>
</dbReference>
<evidence type="ECO:0000256" key="4">
    <source>
        <dbReference type="ARBA" id="ARBA00022581"/>
    </source>
</evidence>
<dbReference type="InterPro" id="IPR036368">
    <property type="entry name" value="ADBP_zn-bd_sf"/>
</dbReference>
<evidence type="ECO:0000313" key="15">
    <source>
        <dbReference type="Proteomes" id="UP000201862"/>
    </source>
</evidence>
<dbReference type="HAMAP" id="MF_04054">
    <property type="entry name" value="ADV_DNB2"/>
    <property type="match status" value="1"/>
</dbReference>
<feature type="binding site" evidence="10">
    <location>
        <position position="234"/>
    </location>
    <ligand>
        <name>Zn(2+)</name>
        <dbReference type="ChEBI" id="CHEBI:29105"/>
        <label>1</label>
    </ligand>
</feature>
<dbReference type="InterPro" id="IPR005376">
    <property type="entry name" value="Adenovirus_DNA-bd_zn-bd"/>
</dbReference>
<dbReference type="GO" id="GO:0019028">
    <property type="term" value="C:viral capsid"/>
    <property type="evidence" value="ECO:0007669"/>
    <property type="project" value="UniProtKB-UniRule"/>
</dbReference>
<keyword evidence="4 10" id="KW-0945">Host-virus interaction</keyword>
<keyword evidence="7 10" id="KW-0862">Zinc</keyword>
<comment type="subcellular location">
    <subcellularLocation>
        <location evidence="10">Host nucleus</location>
    </subcellularLocation>
    <text evidence="10">Accumulates in infected cells.</text>
</comment>
<comment type="function">
    <text evidence="10">Plays a role in the elongation phase of viral strand displacement replication by unwinding the template in an ATP-independent fashion, employing its capacity to form multimers. Also enhances the rate of initiation. Released from template upon second strand synthesis. Assembles in complex with viral pTP, viral pol, host NFIA and host POU2F1/OCT1 on viral origin of replication. Covers the whole ssDNA genome during synthesis. The complementary strand synthesis induces its relese from DNA template. May inhibit cellular transcription mediated by the interaction between host SRCAP and CBP.</text>
</comment>
<feature type="region of interest" description="Flexible loop" evidence="10">
    <location>
        <begin position="247"/>
        <end position="281"/>
    </location>
</feature>
<feature type="binding site" evidence="10">
    <location>
        <position position="348"/>
    </location>
    <ligand>
        <name>Zn(2+)</name>
        <dbReference type="ChEBI" id="CHEBI:29105"/>
        <label>2</label>
    </ligand>
</feature>
<feature type="binding site" evidence="10">
    <location>
        <position position="416"/>
    </location>
    <ligand>
        <name>Zn(2+)</name>
        <dbReference type="ChEBI" id="CHEBI:29105"/>
        <label>2</label>
    </ligand>
</feature>
<evidence type="ECO:0000256" key="7">
    <source>
        <dbReference type="ARBA" id="ARBA00022833"/>
    </source>
</evidence>
<dbReference type="GO" id="GO:0008270">
    <property type="term" value="F:zinc ion binding"/>
    <property type="evidence" value="ECO:0007669"/>
    <property type="project" value="UniProtKB-UniRule"/>
</dbReference>
<dbReference type="Pfam" id="PF03728">
    <property type="entry name" value="Viral_DNA_Zn_bi"/>
    <property type="match status" value="2"/>
</dbReference>
<feature type="region of interest" description="Disordered" evidence="11">
    <location>
        <begin position="89"/>
        <end position="116"/>
    </location>
</feature>
<dbReference type="GO" id="GO:0042025">
    <property type="term" value="C:host cell nucleus"/>
    <property type="evidence" value="ECO:0007669"/>
    <property type="project" value="UniProtKB-SubCell"/>
</dbReference>
<dbReference type="GO" id="GO:0006260">
    <property type="term" value="P:DNA replication"/>
    <property type="evidence" value="ECO:0007669"/>
    <property type="project" value="UniProtKB-KW"/>
</dbReference>
<proteinExistence type="inferred from homology"/>
<evidence type="ECO:0000256" key="8">
    <source>
        <dbReference type="ARBA" id="ARBA00023109"/>
    </source>
</evidence>
<evidence type="ECO:0000256" key="2">
    <source>
        <dbReference type="ARBA" id="ARBA00022553"/>
    </source>
</evidence>
<keyword evidence="9 10" id="KW-0238">DNA-binding</keyword>
<evidence type="ECO:0000256" key="3">
    <source>
        <dbReference type="ARBA" id="ARBA00022562"/>
    </source>
</evidence>
<protein>
    <recommendedName>
        <fullName evidence="10">DNA-binding protein</fullName>
        <shortName evidence="10">DBP</shortName>
    </recommendedName>
    <alternativeName>
        <fullName evidence="10">Early 2A protein</fullName>
    </alternativeName>
    <alternativeName>
        <fullName evidence="10">Early E2A DNA-binding protein</fullName>
    </alternativeName>
</protein>
<feature type="binding site" evidence="10">
    <location>
        <position position="400"/>
    </location>
    <ligand>
        <name>Zn(2+)</name>
        <dbReference type="ChEBI" id="CHEBI:29105"/>
        <label>2</label>
    </ligand>
</feature>
<keyword evidence="3 10" id="KW-1048">Host nucleus</keyword>
<dbReference type="SUPFAM" id="SSF57917">
    <property type="entry name" value="Zn-binding domains of ADDBP"/>
    <property type="match status" value="2"/>
</dbReference>
<keyword evidence="6 10" id="KW-0479">Metal-binding</keyword>
<reference evidence="14" key="1">
    <citation type="journal article" date="2016" name="Virol. J.">
        <title>Isolation and characterization of adenoviruses infecting endangered golden snub-nosed monkeys (Rhinopithecus roxellana).</title>
        <authorList>
            <person name="Tan B."/>
            <person name="Wu L.J."/>
            <person name="Yang X.L."/>
            <person name="Li B."/>
            <person name="Zhang W."/>
            <person name="Lei Y.S."/>
            <person name="Li Y."/>
            <person name="Yang G.X."/>
            <person name="Chen J."/>
            <person name="Chen G."/>
            <person name="Wang H.Z."/>
            <person name="Shi Z.L."/>
        </authorList>
    </citation>
    <scope>NUCLEOTIDE SEQUENCE [LARGE SCALE GENOMIC DNA]</scope>
    <source>
        <strain evidence="14">WIV19</strain>
    </source>
</reference>
<dbReference type="GO" id="GO:0039687">
    <property type="term" value="P:viral DNA strand displacement replication"/>
    <property type="evidence" value="ECO:0007669"/>
    <property type="project" value="UniProtKB-UniRule"/>
</dbReference>
<dbReference type="Pfam" id="PF02236">
    <property type="entry name" value="Viral_DNA_bi"/>
    <property type="match status" value="1"/>
</dbReference>
<organism evidence="14">
    <name type="scientific">simian adenovirus 55</name>
    <dbReference type="NCBI Taxonomy" id="2848082"/>
    <lineage>
        <taxon>Viruses</taxon>
        <taxon>Varidnaviria</taxon>
        <taxon>Bamfordvirae</taxon>
        <taxon>Preplasmiviricota</taxon>
        <taxon>Polisuviricotina</taxon>
        <taxon>Pharingeaviricetes</taxon>
        <taxon>Rowavirales</taxon>
        <taxon>Adenoviridae</taxon>
        <taxon>Mastadenovirus</taxon>
        <taxon>Mastadenovirus flavi</taxon>
        <taxon>Simian mastadenovirus I</taxon>
    </lineage>
</organism>
<feature type="domain" description="Adenovirus DNA-binding zinc-binding" evidence="13">
    <location>
        <begin position="232"/>
        <end position="332"/>
    </location>
</feature>
<evidence type="ECO:0000256" key="10">
    <source>
        <dbReference type="HAMAP-Rule" id="MF_04054"/>
    </source>
</evidence>
<keyword evidence="2 10" id="KW-0597">Phosphoprotein</keyword>
<comment type="domain">
    <text evidence="10">The C-terminal arm bridges DBP molecules together, thereby creating a chain.</text>
</comment>
<feature type="domain" description="Adenovirus DNA-binding all-alpha" evidence="12">
    <location>
        <begin position="134"/>
        <end position="209"/>
    </location>
</feature>
<dbReference type="Gene3D" id="3.90.148.10">
    <property type="entry name" value="Adenovirus DNA-binding, C-terminal domain superfamily/Adenovirus DNA-binding, zinc binding domain"/>
    <property type="match status" value="1"/>
</dbReference>
<name>A0A1L3INX6_9ADEN</name>
<dbReference type="KEGG" id="vg:30522848"/>
<dbReference type="GO" id="GO:0006351">
    <property type="term" value="P:DNA-templated transcription"/>
    <property type="evidence" value="ECO:0007669"/>
    <property type="project" value="UniProtKB-UniRule"/>
</dbReference>
<feature type="binding site" evidence="10">
    <location>
        <position position="305"/>
    </location>
    <ligand>
        <name>Zn(2+)</name>
        <dbReference type="ChEBI" id="CHEBI:29105"/>
        <label>1</label>
    </ligand>
</feature>
<feature type="binding site" evidence="10">
    <location>
        <position position="346"/>
    </location>
    <ligand>
        <name>Zn(2+)</name>
        <dbReference type="ChEBI" id="CHEBI:29105"/>
        <label>2</label>
    </ligand>
</feature>
<comment type="subunit">
    <text evidence="10">Homomultimerizes on viral ssDNA bound to pTP. Forms a initiation complex with viral polymerase, pTP and hosts NFIA and POU2F1/OCT1. Interacts with host SRCAP.</text>
</comment>
<gene>
    <name evidence="10" type="primary">DBP</name>
</gene>
<evidence type="ECO:0000259" key="12">
    <source>
        <dbReference type="Pfam" id="PF02236"/>
    </source>
</evidence>
<dbReference type="InterPro" id="IPR037540">
    <property type="entry name" value="ADV_DNB2"/>
</dbReference>
<evidence type="ECO:0000256" key="6">
    <source>
        <dbReference type="ARBA" id="ARBA00022723"/>
    </source>
</evidence>
<keyword evidence="15" id="KW-1185">Reference proteome</keyword>
<evidence type="ECO:0000256" key="9">
    <source>
        <dbReference type="ARBA" id="ARBA00023125"/>
    </source>
</evidence>
<dbReference type="InterPro" id="IPR036362">
    <property type="entry name" value="Adenovirus_DNA-bd_N_sf"/>
</dbReference>
<dbReference type="OrthoDB" id="4492at10239"/>
<dbReference type="GO" id="GO:0003677">
    <property type="term" value="F:DNA binding"/>
    <property type="evidence" value="ECO:0007669"/>
    <property type="project" value="UniProtKB-UniRule"/>
</dbReference>
<dbReference type="SUPFAM" id="SSF47724">
    <property type="entry name" value="Domain of early E2A DNA-binding protein, ADDBP"/>
    <property type="match status" value="1"/>
</dbReference>
<dbReference type="EMBL" id="KX505867">
    <property type="protein sequence ID" value="APG53806.1"/>
    <property type="molecule type" value="Genomic_DNA"/>
</dbReference>
<sequence length="482" mass="54802">MASRQVREPTPVANEPPKKKAKRTPLPPTPIPSPDRVSDSGEEDEVEPQAGGGRIMAMTFSNPPMQIVYDEAGNKHFKRLSASQLTALNRVEEEESGEEASTSAVQENKKPERPKTLAIKNPLNAPITSAWEKGMQLMHTLMEKYSIDKTERAEFHFLSHQYTVYRKICNSWLQDEHKYCPLTFTTNKTFGTMMGRFLHAFVNQYAGIVSEKWEPTGCVVWEHRCTESDGELRCLHGLSMITKEQLVEMDVTSETGQRALKDSPARAKIVQNRWGRNVVQLRNEDARCCMHDASCGNNVFSSKSCGMFFSEGAKAQQAFKQFEAFMAAAYPHMDKGHKHLLMPLRCECNYLGDAVPRAGRQVCKMTPFSLSHAEDMDTDEVTDPVLRASLRYPTLMVFQCANPVYRNTRASNQINCDFKISAPDVLLALQLTRQLWHDNFNYQETPVPKLVLPEFKWHARYQYKNITLPTAHVDAVLNPFEF</sequence>
<evidence type="ECO:0000259" key="13">
    <source>
        <dbReference type="Pfam" id="PF03728"/>
    </source>
</evidence>
<evidence type="ECO:0000256" key="1">
    <source>
        <dbReference type="ARBA" id="ARBA00022518"/>
    </source>
</evidence>
<dbReference type="GO" id="GO:0045740">
    <property type="term" value="P:positive regulation of DNA replication"/>
    <property type="evidence" value="ECO:0007669"/>
    <property type="project" value="UniProtKB-UniRule"/>
</dbReference>
<feature type="binding site" evidence="10">
    <location>
        <position position="236"/>
    </location>
    <ligand>
        <name>Zn(2+)</name>
        <dbReference type="ChEBI" id="CHEBI:29105"/>
        <label>1</label>
    </ligand>
</feature>
<dbReference type="Proteomes" id="UP000201862">
    <property type="component" value="Segment"/>
</dbReference>
<evidence type="ECO:0000256" key="5">
    <source>
        <dbReference type="ARBA" id="ARBA00022705"/>
    </source>
</evidence>
<evidence type="ECO:0000313" key="14">
    <source>
        <dbReference type="EMBL" id="APG53806.1"/>
    </source>
</evidence>
<dbReference type="Gene3D" id="1.10.269.10">
    <property type="entry name" value="Adenovirus DNA-binding, N-terminal domain"/>
    <property type="match status" value="1"/>
</dbReference>
<accession>A0A1L3INX6</accession>
<feature type="binding site" evidence="10">
    <location>
        <position position="289"/>
    </location>
    <ligand>
        <name>Zn(2+)</name>
        <dbReference type="ChEBI" id="CHEBI:29105"/>
        <label>1</label>
    </ligand>
</feature>
<comment type="similarity">
    <text evidence="10">Belongs to the adenoviridae E2A DNA-binding protein family.</text>
</comment>